<comment type="caution">
    <text evidence="1">The sequence shown here is derived from an EMBL/GenBank/DDBJ whole genome shotgun (WGS) entry which is preliminary data.</text>
</comment>
<reference evidence="1" key="1">
    <citation type="journal article" date="2014" name="Front. Microbiol.">
        <title>High frequency of phylogenetically diverse reductive dehalogenase-homologous genes in deep subseafloor sedimentary metagenomes.</title>
        <authorList>
            <person name="Kawai M."/>
            <person name="Futagami T."/>
            <person name="Toyoda A."/>
            <person name="Takaki Y."/>
            <person name="Nishi S."/>
            <person name="Hori S."/>
            <person name="Arai W."/>
            <person name="Tsubouchi T."/>
            <person name="Morono Y."/>
            <person name="Uchiyama I."/>
            <person name="Ito T."/>
            <person name="Fujiyama A."/>
            <person name="Inagaki F."/>
            <person name="Takami H."/>
        </authorList>
    </citation>
    <scope>NUCLEOTIDE SEQUENCE</scope>
    <source>
        <strain evidence="1">Expedition CK06-06</strain>
    </source>
</reference>
<name>X1QHG5_9ZZZZ</name>
<feature type="non-terminal residue" evidence="1">
    <location>
        <position position="98"/>
    </location>
</feature>
<dbReference type="AlphaFoldDB" id="X1QHG5"/>
<gene>
    <name evidence="1" type="ORF">S06H3_54880</name>
</gene>
<dbReference type="EMBL" id="BARV01035144">
    <property type="protein sequence ID" value="GAI54261.1"/>
    <property type="molecule type" value="Genomic_DNA"/>
</dbReference>
<accession>X1QHG5</accession>
<protein>
    <submittedName>
        <fullName evidence="1">Uncharacterized protein</fullName>
    </submittedName>
</protein>
<sequence>MEKYLKNLYEKFLKAEKEYFFIDTKKHSTSLKDLKLSGKVLNDFYKNYYKIPFLSFLKNVKQIIYSKNAFDFIAKEASEDWDLYRYLKLLTSEKIIKV</sequence>
<proteinExistence type="predicted"/>
<organism evidence="1">
    <name type="scientific">marine sediment metagenome</name>
    <dbReference type="NCBI Taxonomy" id="412755"/>
    <lineage>
        <taxon>unclassified sequences</taxon>
        <taxon>metagenomes</taxon>
        <taxon>ecological metagenomes</taxon>
    </lineage>
</organism>
<evidence type="ECO:0000313" key="1">
    <source>
        <dbReference type="EMBL" id="GAI54261.1"/>
    </source>
</evidence>